<keyword evidence="3" id="KW-1185">Reference proteome</keyword>
<evidence type="ECO:0000256" key="1">
    <source>
        <dbReference type="SAM" id="Phobius"/>
    </source>
</evidence>
<evidence type="ECO:0000313" key="3">
    <source>
        <dbReference type="Proteomes" id="UP000267250"/>
    </source>
</evidence>
<name>A0A3Q9HNP6_9FIRM</name>
<dbReference type="Proteomes" id="UP000267250">
    <property type="component" value="Chromosome"/>
</dbReference>
<dbReference type="SUPFAM" id="SSF56925">
    <property type="entry name" value="OMPA-like"/>
    <property type="match status" value="1"/>
</dbReference>
<keyword evidence="1" id="KW-1133">Transmembrane helix</keyword>
<keyword evidence="1" id="KW-0812">Transmembrane</keyword>
<evidence type="ECO:0000313" key="2">
    <source>
        <dbReference type="EMBL" id="AZR72132.1"/>
    </source>
</evidence>
<dbReference type="Gene3D" id="2.40.160.20">
    <property type="match status" value="1"/>
</dbReference>
<dbReference type="KEGG" id="aft:BBF96_01215"/>
<evidence type="ECO:0008006" key="4">
    <source>
        <dbReference type="Google" id="ProtNLM"/>
    </source>
</evidence>
<organism evidence="2 3">
    <name type="scientific">Anoxybacter fermentans</name>
    <dbReference type="NCBI Taxonomy" id="1323375"/>
    <lineage>
        <taxon>Bacteria</taxon>
        <taxon>Bacillati</taxon>
        <taxon>Bacillota</taxon>
        <taxon>Clostridia</taxon>
        <taxon>Halanaerobiales</taxon>
        <taxon>Anoxybacter</taxon>
    </lineage>
</organism>
<keyword evidence="1" id="KW-0472">Membrane</keyword>
<dbReference type="EMBL" id="CP016379">
    <property type="protein sequence ID" value="AZR72132.1"/>
    <property type="molecule type" value="Genomic_DNA"/>
</dbReference>
<gene>
    <name evidence="2" type="ORF">BBF96_01215</name>
</gene>
<sequence length="241" mass="26957">MSMKKIFFYEGILLFLSKCFKEKTKKIIGGWFFMKKTTVLFLVGALVLIFGGMVCAKELENIKLIGGITYNTYDYTIHSIEGVADINEELEDLKKGVGFFTGIQYWLNEWVGFEAGFDIAGSSYKDTFDMIEFKLKSKLTGPYGTLVLRLLDILKVNAGIGYYSYNLIESIKTIDFTISETISKGNGFGILLGGQISIPIQNNFSIDGNVGCRLININVEEDNVSINMSGFRFGGGITYHY</sequence>
<dbReference type="InterPro" id="IPR011250">
    <property type="entry name" value="OMP/PagP_B-barrel"/>
</dbReference>
<accession>A0A3Q9HNP6</accession>
<proteinExistence type="predicted"/>
<dbReference type="AlphaFoldDB" id="A0A3Q9HNP6"/>
<protein>
    <recommendedName>
        <fullName evidence="4">Outer membrane protein beta-barrel domain-containing protein</fullName>
    </recommendedName>
</protein>
<feature type="transmembrane region" description="Helical" evidence="1">
    <location>
        <begin position="37"/>
        <end position="56"/>
    </location>
</feature>
<reference evidence="2 3" key="1">
    <citation type="submission" date="2016-07" db="EMBL/GenBank/DDBJ databases">
        <title>Genome and transcriptome analysis of iron-reducing fermentative bacteria Anoxybacter fermentans.</title>
        <authorList>
            <person name="Zeng X."/>
            <person name="Shao Z."/>
        </authorList>
    </citation>
    <scope>NUCLEOTIDE SEQUENCE [LARGE SCALE GENOMIC DNA]</scope>
    <source>
        <strain evidence="2 3">DY22613</strain>
    </source>
</reference>